<dbReference type="InterPro" id="IPR019453">
    <property type="entry name" value="VPS39/TGFA1_Znf"/>
</dbReference>
<feature type="repeat" description="CHCR" evidence="4">
    <location>
        <begin position="778"/>
        <end position="939"/>
    </location>
</feature>
<evidence type="ECO:0000259" key="5">
    <source>
        <dbReference type="PROSITE" id="PS50219"/>
    </source>
</evidence>
<protein>
    <submittedName>
        <fullName evidence="6">Rab guanyl-nucleotide exchange factor</fullName>
    </submittedName>
</protein>
<dbReference type="GO" id="GO:0000329">
    <property type="term" value="C:fungal-type vacuole membrane"/>
    <property type="evidence" value="ECO:0007669"/>
    <property type="project" value="TreeGrafter"/>
</dbReference>
<dbReference type="Proteomes" id="UP000383932">
    <property type="component" value="Unassembled WGS sequence"/>
</dbReference>
<organism evidence="6 7">
    <name type="scientific">Ceratobasidium theobromae</name>
    <dbReference type="NCBI Taxonomy" id="1582974"/>
    <lineage>
        <taxon>Eukaryota</taxon>
        <taxon>Fungi</taxon>
        <taxon>Dikarya</taxon>
        <taxon>Basidiomycota</taxon>
        <taxon>Agaricomycotina</taxon>
        <taxon>Agaricomycetes</taxon>
        <taxon>Cantharellales</taxon>
        <taxon>Ceratobasidiaceae</taxon>
        <taxon>Ceratobasidium</taxon>
    </lineage>
</organism>
<dbReference type="Pfam" id="PF00780">
    <property type="entry name" value="CNH"/>
    <property type="match status" value="1"/>
</dbReference>
<evidence type="ECO:0000256" key="2">
    <source>
        <dbReference type="ARBA" id="ARBA00023136"/>
    </source>
</evidence>
<evidence type="ECO:0000313" key="6">
    <source>
        <dbReference type="EMBL" id="KAB5595763.1"/>
    </source>
</evidence>
<dbReference type="InterPro" id="IPR000547">
    <property type="entry name" value="Clathrin_H-chain/VPS_repeat"/>
</dbReference>
<evidence type="ECO:0000313" key="7">
    <source>
        <dbReference type="Proteomes" id="UP000383932"/>
    </source>
</evidence>
<dbReference type="AlphaFoldDB" id="A0A5N5QW31"/>
<dbReference type="GO" id="GO:0006914">
    <property type="term" value="P:autophagy"/>
    <property type="evidence" value="ECO:0007669"/>
    <property type="project" value="TreeGrafter"/>
</dbReference>
<dbReference type="Pfam" id="PF10366">
    <property type="entry name" value="Vps39_1"/>
    <property type="match status" value="1"/>
</dbReference>
<dbReference type="EMBL" id="SSOP01000006">
    <property type="protein sequence ID" value="KAB5595763.1"/>
    <property type="molecule type" value="Genomic_DNA"/>
</dbReference>
<dbReference type="GO" id="GO:0034058">
    <property type="term" value="P:endosomal vesicle fusion"/>
    <property type="evidence" value="ECO:0007669"/>
    <property type="project" value="TreeGrafter"/>
</dbReference>
<dbReference type="GO" id="GO:0012505">
    <property type="term" value="C:endomembrane system"/>
    <property type="evidence" value="ECO:0007669"/>
    <property type="project" value="UniProtKB-SubCell"/>
</dbReference>
<dbReference type="InterPro" id="IPR001180">
    <property type="entry name" value="CNH_dom"/>
</dbReference>
<evidence type="ECO:0000256" key="3">
    <source>
        <dbReference type="ARBA" id="ARBA00038201"/>
    </source>
</evidence>
<comment type="caution">
    <text evidence="6">The sequence shown here is derived from an EMBL/GenBank/DDBJ whole genome shotgun (WGS) entry which is preliminary data.</text>
</comment>
<keyword evidence="2" id="KW-0472">Membrane</keyword>
<comment type="similarity">
    <text evidence="3">Belongs to the VAM6/VPS39 family.</text>
</comment>
<dbReference type="PROSITE" id="PS50219">
    <property type="entry name" value="CNH"/>
    <property type="match status" value="1"/>
</dbReference>
<feature type="domain" description="CNH" evidence="5">
    <location>
        <begin position="14"/>
        <end position="356"/>
    </location>
</feature>
<dbReference type="PROSITE" id="PS50236">
    <property type="entry name" value="CHCR"/>
    <property type="match status" value="1"/>
</dbReference>
<dbReference type="InterPro" id="IPR019452">
    <property type="entry name" value="VPS39/TGF_beta_rcpt-assoc_1"/>
</dbReference>
<proteinExistence type="inferred from homology"/>
<reference evidence="6 7" key="1">
    <citation type="journal article" date="2019" name="Fungal Biol. Biotechnol.">
        <title>Draft genome sequence of fastidious pathogen Ceratobasidium theobromae, which causes vascular-streak dieback in Theobroma cacao.</title>
        <authorList>
            <person name="Ali S.S."/>
            <person name="Asman A."/>
            <person name="Shao J."/>
            <person name="Firmansyah A.P."/>
            <person name="Susilo A.W."/>
            <person name="Rosmana A."/>
            <person name="McMahon P."/>
            <person name="Junaid M."/>
            <person name="Guest D."/>
            <person name="Kheng T.Y."/>
            <person name="Meinhardt L.W."/>
            <person name="Bailey B.A."/>
        </authorList>
    </citation>
    <scope>NUCLEOTIDE SEQUENCE [LARGE SCALE GENOMIC DNA]</scope>
    <source>
        <strain evidence="6 7">CT2</strain>
    </source>
</reference>
<dbReference type="InterPro" id="IPR032914">
    <property type="entry name" value="Vam6/VPS39/TRAP1"/>
</dbReference>
<sequence>MPPFYVSPLVKGIKDRVEALIATNDKLYLGVNNGTLYIYDLEKVDGSDEPKLTLLDTKKAFVRRQIDQIGVLKDVNSLVVLSDSVVTLFPLSTLSPPTVLTQTRNASVFAINTSVQYELADGSFATAAQSGSKGIATVVTALAVGCKRKVVIFRWHDGEAQPVKELVLDHTPRAIAFSTPHAITMAYPPPDHAVLSLTTMALTEFVTPATTTVSTNPGMGMGMGMGALSGLGGYMGLGAKAKHAVVKIEEGEVLIPKDSTGLFFGVDGQTTRPVGVDWPIAPEETVYTKPYIISSFPPNSLPAPSDDPTTVSSAIIAQTPVIPNSALQIRSALSLQPVQTLKFPFIEGPARAASPSAAAAKSSSAAKQTVVPPHTLRLLTVTPGNGPSAPTFVISTPTDRTALASEGSTIWALILKPWNEQVDELVHAGKYADALALLGVVSIQPDPTRHIRGLRAVQMFQEGQFEKAIEMFLELDMNPARVIALYPESIAGRLAMPKDRWIELFGGEKKVGREVEAEEGEKSVAVVEGAEEEDVQKAAAAAGVMTSDPPQSPISPAVLTAGISSRLKAGLGAMKIGEDTDSVKDVPVWKGKKGTDEFTLSTRALDMFLVDRRPKIPAALQPFGITAAQSADLPALSAASIEELMELPSAPLSTLTPEQLVRAAQLVDTALFRLYLFTKPSLIGALCRVDNWCEVVEVEEALRSRKKFTELIDLYRGKKMHAQALDLLYELSREEDDPLDKYQPSIRYLQKLGPEYLDLIFKSARWIFEAKPDMAFDIFTAEEVELPQKQVADYLESIDPMICIRFIEFLFAERQEESHAFGDRLGELYLRQTVKFKKAKSSESERLYSKLLAFVNTSKFYDPDQLYALLPQNDLHEARAIVLGKLGNHRGALDIYVHKMQDYTEAEEYCKRVYQSEPDPHGAFLTLLKIFLQPASPTEPSLLRPALDLLSRQSPRIDPIETLQLLPPLVTTADLRTFLHTALRAPRVDTRIERELWLARSQQADRRVAALHTRRVRVTDSRICPQCNKRLGNSVVAVHTPRGEVTHYQCREAFAKRINEPQYRIA</sequence>
<accession>A0A5N5QW31</accession>
<keyword evidence="7" id="KW-1185">Reference proteome</keyword>
<evidence type="ECO:0000256" key="4">
    <source>
        <dbReference type="PROSITE-ProRule" id="PRU01006"/>
    </source>
</evidence>
<dbReference type="PANTHER" id="PTHR12894">
    <property type="entry name" value="CNH DOMAIN CONTAINING"/>
    <property type="match status" value="1"/>
</dbReference>
<name>A0A5N5QW31_9AGAM</name>
<comment type="subcellular location">
    <subcellularLocation>
        <location evidence="1">Endomembrane system</location>
        <topology evidence="1">Peripheral membrane protein</topology>
    </subcellularLocation>
</comment>
<dbReference type="GO" id="GO:0006886">
    <property type="term" value="P:intracellular protein transport"/>
    <property type="evidence" value="ECO:0007669"/>
    <property type="project" value="UniProtKB-UniRule"/>
</dbReference>
<dbReference type="OrthoDB" id="5325112at2759"/>
<dbReference type="Pfam" id="PF10367">
    <property type="entry name" value="zf-Vps39_C"/>
    <property type="match status" value="1"/>
</dbReference>
<dbReference type="PANTHER" id="PTHR12894:SF49">
    <property type="entry name" value="VAM6_VPS39-LIKE PROTEIN"/>
    <property type="match status" value="1"/>
</dbReference>
<evidence type="ECO:0000256" key="1">
    <source>
        <dbReference type="ARBA" id="ARBA00004184"/>
    </source>
</evidence>
<gene>
    <name evidence="6" type="ORF">CTheo_776</name>
</gene>